<dbReference type="RefSeq" id="WP_012790061.1">
    <property type="nucleotide sequence ID" value="NC_013132.1"/>
</dbReference>
<dbReference type="OrthoDB" id="939585at2"/>
<reference evidence="4" key="1">
    <citation type="submission" date="2009-08" db="EMBL/GenBank/DDBJ databases">
        <title>The complete genome of Chitinophaga pinensis DSM 2588.</title>
        <authorList>
            <consortium name="US DOE Joint Genome Institute (JGI-PGF)"/>
            <person name="Lucas S."/>
            <person name="Copeland A."/>
            <person name="Lapidus A."/>
            <person name="Glavina del Rio T."/>
            <person name="Dalin E."/>
            <person name="Tice H."/>
            <person name="Bruce D."/>
            <person name="Goodwin L."/>
            <person name="Pitluck S."/>
            <person name="Kyrpides N."/>
            <person name="Mavromatis K."/>
            <person name="Ivanova N."/>
            <person name="Mikhailova N."/>
            <person name="Sims D."/>
            <person name="Meinche L."/>
            <person name="Brettin T."/>
            <person name="Detter J.C."/>
            <person name="Han C."/>
            <person name="Larimer F."/>
            <person name="Land M."/>
            <person name="Hauser L."/>
            <person name="Markowitz V."/>
            <person name="Cheng J.-F."/>
            <person name="Hugenholtz P."/>
            <person name="Woyke T."/>
            <person name="Wu D."/>
            <person name="Spring S."/>
            <person name="Klenk H.-P."/>
            <person name="Eisen J.A."/>
        </authorList>
    </citation>
    <scope>NUCLEOTIDE SEQUENCE [LARGE SCALE GENOMIC DNA]</scope>
    <source>
        <strain evidence="4">ATCC 43595 / DSM 2588 / LMG 13176 / NBRC 15968 / NCIMB 11800 / UQM 2034</strain>
    </source>
</reference>
<feature type="compositionally biased region" description="Gly residues" evidence="1">
    <location>
        <begin position="331"/>
        <end position="347"/>
    </location>
</feature>
<evidence type="ECO:0000256" key="1">
    <source>
        <dbReference type="SAM" id="MobiDB-lite"/>
    </source>
</evidence>
<reference evidence="3 4" key="2">
    <citation type="journal article" date="2010" name="Stand. Genomic Sci.">
        <title>Complete genome sequence of Chitinophaga pinensis type strain (UQM 2034).</title>
        <authorList>
            <person name="Glavina Del Rio T."/>
            <person name="Abt B."/>
            <person name="Spring S."/>
            <person name="Lapidus A."/>
            <person name="Nolan M."/>
            <person name="Tice H."/>
            <person name="Copeland A."/>
            <person name="Cheng J.F."/>
            <person name="Chen F."/>
            <person name="Bruce D."/>
            <person name="Goodwin L."/>
            <person name="Pitluck S."/>
            <person name="Ivanova N."/>
            <person name="Mavromatis K."/>
            <person name="Mikhailova N."/>
            <person name="Pati A."/>
            <person name="Chen A."/>
            <person name="Palaniappan K."/>
            <person name="Land M."/>
            <person name="Hauser L."/>
            <person name="Chang Y.J."/>
            <person name="Jeffries C.D."/>
            <person name="Chain P."/>
            <person name="Saunders E."/>
            <person name="Detter J.C."/>
            <person name="Brettin T."/>
            <person name="Rohde M."/>
            <person name="Goker M."/>
            <person name="Bristow J."/>
            <person name="Eisen J.A."/>
            <person name="Markowitz V."/>
            <person name="Hugenholtz P."/>
            <person name="Kyrpides N.C."/>
            <person name="Klenk H.P."/>
            <person name="Lucas S."/>
        </authorList>
    </citation>
    <scope>NUCLEOTIDE SEQUENCE [LARGE SCALE GENOMIC DNA]</scope>
    <source>
        <strain evidence="4">ATCC 43595 / DSM 2588 / LMG 13176 / NBRC 15968 / NCIMB 11800 / UQM 2034</strain>
    </source>
</reference>
<name>A0A979GVH7_CHIPD</name>
<gene>
    <name evidence="3" type="ordered locus">Cpin_2394</name>
</gene>
<protein>
    <recommendedName>
        <fullName evidence="5">DUF3300 domain-containing protein</fullName>
    </recommendedName>
</protein>
<feature type="compositionally biased region" description="Gly residues" evidence="1">
    <location>
        <begin position="276"/>
        <end position="287"/>
    </location>
</feature>
<feature type="compositionally biased region" description="Low complexity" evidence="1">
    <location>
        <begin position="315"/>
        <end position="330"/>
    </location>
</feature>
<dbReference type="EMBL" id="CP001699">
    <property type="protein sequence ID" value="ACU59885.1"/>
    <property type="molecule type" value="Genomic_DNA"/>
</dbReference>
<evidence type="ECO:0000313" key="3">
    <source>
        <dbReference type="EMBL" id="ACU59885.1"/>
    </source>
</evidence>
<proteinExistence type="predicted"/>
<keyword evidence="2" id="KW-0732">Signal</keyword>
<evidence type="ECO:0008006" key="5">
    <source>
        <dbReference type="Google" id="ProtNLM"/>
    </source>
</evidence>
<feature type="chain" id="PRO_5036777770" description="DUF3300 domain-containing protein" evidence="2">
    <location>
        <begin position="23"/>
        <end position="353"/>
    </location>
</feature>
<sequence length="353" mass="39107">MSIRHYFTALAVCLATAFTAHAQEQEAKDSTGLPGDNFSLQGALDLFKQSPSPEAFEKSLNSPDNKVNNLDLNDDGNTDYIRVVNKKDKDVQVFILQALVSSTESQDVAVIELEKTGESNAIVQIIGDPDIYGESVITEPTEETDNAFNYSPATHGPSAYAPEGIVVNVWLWPCVRYVYAPAYTVWVSPWTWVSRPVWYHPWRPLPWRVYHPYRYAYAPHYVVVPVRRIPPARVIYRPVRTTSVTVINRNRVVVNNYRTTRRVERVTPSRSNNYNGNGGRNSYGNGGRQYTPSRPGGADRGNNSYTPSRADRGTRVSGGRTNNGGRNNGARTGGNSRGNGGQNGGGRRAARGN</sequence>
<feature type="signal peptide" evidence="2">
    <location>
        <begin position="1"/>
        <end position="22"/>
    </location>
</feature>
<feature type="region of interest" description="Disordered" evidence="1">
    <location>
        <begin position="258"/>
        <end position="353"/>
    </location>
</feature>
<accession>A0A979GVH7</accession>
<organism evidence="3 4">
    <name type="scientific">Chitinophaga pinensis (strain ATCC 43595 / DSM 2588 / LMG 13176 / NBRC 15968 / NCIMB 11800 / UQM 2034)</name>
    <dbReference type="NCBI Taxonomy" id="485918"/>
    <lineage>
        <taxon>Bacteria</taxon>
        <taxon>Pseudomonadati</taxon>
        <taxon>Bacteroidota</taxon>
        <taxon>Chitinophagia</taxon>
        <taxon>Chitinophagales</taxon>
        <taxon>Chitinophagaceae</taxon>
        <taxon>Chitinophaga</taxon>
    </lineage>
</organism>
<evidence type="ECO:0000256" key="2">
    <source>
        <dbReference type="SAM" id="SignalP"/>
    </source>
</evidence>
<dbReference type="Proteomes" id="UP000002215">
    <property type="component" value="Chromosome"/>
</dbReference>
<dbReference type="KEGG" id="cpi:Cpin_2394"/>
<dbReference type="AlphaFoldDB" id="A0A979GVH7"/>
<evidence type="ECO:0000313" key="4">
    <source>
        <dbReference type="Proteomes" id="UP000002215"/>
    </source>
</evidence>